<evidence type="ECO:0000313" key="3">
    <source>
        <dbReference type="Proteomes" id="UP000756346"/>
    </source>
</evidence>
<dbReference type="RefSeq" id="XP_046011952.1">
    <property type="nucleotide sequence ID" value="XM_046154308.1"/>
</dbReference>
<dbReference type="GeneID" id="70183854"/>
<evidence type="ECO:0000313" key="2">
    <source>
        <dbReference type="EMBL" id="KAH7029664.1"/>
    </source>
</evidence>
<reference evidence="2" key="1">
    <citation type="journal article" date="2021" name="Nat. Commun.">
        <title>Genetic determinants of endophytism in the Arabidopsis root mycobiome.</title>
        <authorList>
            <person name="Mesny F."/>
            <person name="Miyauchi S."/>
            <person name="Thiergart T."/>
            <person name="Pickel B."/>
            <person name="Atanasova L."/>
            <person name="Karlsson M."/>
            <person name="Huettel B."/>
            <person name="Barry K.W."/>
            <person name="Haridas S."/>
            <person name="Chen C."/>
            <person name="Bauer D."/>
            <person name="Andreopoulos W."/>
            <person name="Pangilinan J."/>
            <person name="LaButti K."/>
            <person name="Riley R."/>
            <person name="Lipzen A."/>
            <person name="Clum A."/>
            <person name="Drula E."/>
            <person name="Henrissat B."/>
            <person name="Kohler A."/>
            <person name="Grigoriev I.V."/>
            <person name="Martin F.M."/>
            <person name="Hacquard S."/>
        </authorList>
    </citation>
    <scope>NUCLEOTIDE SEQUENCE</scope>
    <source>
        <strain evidence="2">MPI-CAGE-CH-0230</strain>
    </source>
</reference>
<keyword evidence="3" id="KW-1185">Reference proteome</keyword>
<dbReference type="EMBL" id="JAGTJQ010000006">
    <property type="protein sequence ID" value="KAH7029664.1"/>
    <property type="molecule type" value="Genomic_DNA"/>
</dbReference>
<organism evidence="2 3">
    <name type="scientific">Microdochium trichocladiopsis</name>
    <dbReference type="NCBI Taxonomy" id="1682393"/>
    <lineage>
        <taxon>Eukaryota</taxon>
        <taxon>Fungi</taxon>
        <taxon>Dikarya</taxon>
        <taxon>Ascomycota</taxon>
        <taxon>Pezizomycotina</taxon>
        <taxon>Sordariomycetes</taxon>
        <taxon>Xylariomycetidae</taxon>
        <taxon>Xylariales</taxon>
        <taxon>Microdochiaceae</taxon>
        <taxon>Microdochium</taxon>
    </lineage>
</organism>
<dbReference type="OrthoDB" id="4618257at2759"/>
<evidence type="ECO:0000256" key="1">
    <source>
        <dbReference type="SAM" id="MobiDB-lite"/>
    </source>
</evidence>
<feature type="region of interest" description="Disordered" evidence="1">
    <location>
        <begin position="83"/>
        <end position="115"/>
    </location>
</feature>
<protein>
    <submittedName>
        <fullName evidence="2">Uncharacterized protein</fullName>
    </submittedName>
</protein>
<name>A0A9P9BPV4_9PEZI</name>
<accession>A0A9P9BPV4</accession>
<dbReference type="Proteomes" id="UP000756346">
    <property type="component" value="Unassembled WGS sequence"/>
</dbReference>
<sequence length="174" mass="19288">MCRDICVLYVCSACGEQLSETSTKQWCRDARRKGKFGRCVAGASRVEDESRREECLACTELREQQMAQLRDFAVRRLGWRSGKGGRNGDADSGRGGRGGQVQRQCSDGGVAGDEEDDDAGYGYSVVRWEMLLWSLTGDKTVAFVLPLIQVVMYSEYTKEATNVPNILSKPPSWG</sequence>
<proteinExistence type="predicted"/>
<gene>
    <name evidence="2" type="ORF">B0I36DRAFT_326200</name>
</gene>
<dbReference type="AlphaFoldDB" id="A0A9P9BPV4"/>
<comment type="caution">
    <text evidence="2">The sequence shown here is derived from an EMBL/GenBank/DDBJ whole genome shotgun (WGS) entry which is preliminary data.</text>
</comment>